<dbReference type="AlphaFoldDB" id="A0A1M5AHQ2"/>
<keyword evidence="8" id="KW-1185">Reference proteome</keyword>
<sequence>MIVIDKLCYYSKLRYVNASEKFIYSIITLLFCVVSRSIAVALLVLLANGILTVKKGGIPLSRYRKLLMIPLAFLFLSTLAIIVNISRTPLDAFALSVGSYYITGSRASLAFAVQLIATALASVSCLYFLSLNTPMTDILLVLRKIHCPELVIELMMLIYRFIFVLMEISSAISTSQDSRLGNKDYKTSLKSFGALASVLLLRAMKKSNALYDAMESRCYDGKLRVLNENYPPKANEIMYIVLFECFLLGVTIWRLLI</sequence>
<feature type="transmembrane region" description="Helical" evidence="6">
    <location>
        <begin position="107"/>
        <end position="129"/>
    </location>
</feature>
<evidence type="ECO:0000313" key="8">
    <source>
        <dbReference type="Proteomes" id="UP000184245"/>
    </source>
</evidence>
<evidence type="ECO:0000256" key="1">
    <source>
        <dbReference type="ARBA" id="ARBA00004651"/>
    </source>
</evidence>
<dbReference type="Pfam" id="PF02361">
    <property type="entry name" value="CbiQ"/>
    <property type="match status" value="1"/>
</dbReference>
<dbReference type="CDD" id="cd16914">
    <property type="entry name" value="EcfT"/>
    <property type="match status" value="1"/>
</dbReference>
<protein>
    <submittedName>
        <fullName evidence="7">Cobalt/nickel transport system permease protein</fullName>
    </submittedName>
</protein>
<keyword evidence="5 6" id="KW-0472">Membrane</keyword>
<dbReference type="GO" id="GO:0043190">
    <property type="term" value="C:ATP-binding cassette (ABC) transporter complex"/>
    <property type="evidence" value="ECO:0007669"/>
    <property type="project" value="InterPro"/>
</dbReference>
<evidence type="ECO:0000256" key="5">
    <source>
        <dbReference type="ARBA" id="ARBA00023136"/>
    </source>
</evidence>
<dbReference type="EMBL" id="FQVI01000020">
    <property type="protein sequence ID" value="SHF29798.1"/>
    <property type="molecule type" value="Genomic_DNA"/>
</dbReference>
<keyword evidence="3 6" id="KW-0812">Transmembrane</keyword>
<reference evidence="7 8" key="1">
    <citation type="submission" date="2016-11" db="EMBL/GenBank/DDBJ databases">
        <authorList>
            <person name="Jaros S."/>
            <person name="Januszkiewicz K."/>
            <person name="Wedrychowicz H."/>
        </authorList>
    </citation>
    <scope>NUCLEOTIDE SEQUENCE [LARGE SCALE GENOMIC DNA]</scope>
    <source>
        <strain evidence="7 8">DSM 17459</strain>
    </source>
</reference>
<evidence type="ECO:0000256" key="4">
    <source>
        <dbReference type="ARBA" id="ARBA00022989"/>
    </source>
</evidence>
<dbReference type="OrthoDB" id="9815246at2"/>
<organism evidence="7 8">
    <name type="scientific">Lactonifactor longoviformis DSM 17459</name>
    <dbReference type="NCBI Taxonomy" id="1122155"/>
    <lineage>
        <taxon>Bacteria</taxon>
        <taxon>Bacillati</taxon>
        <taxon>Bacillota</taxon>
        <taxon>Clostridia</taxon>
        <taxon>Eubacteriales</taxon>
        <taxon>Clostridiaceae</taxon>
        <taxon>Lactonifactor</taxon>
    </lineage>
</organism>
<keyword evidence="2" id="KW-1003">Cell membrane</keyword>
<feature type="transmembrane region" description="Helical" evidence="6">
    <location>
        <begin position="66"/>
        <end position="87"/>
    </location>
</feature>
<evidence type="ECO:0000256" key="6">
    <source>
        <dbReference type="SAM" id="Phobius"/>
    </source>
</evidence>
<dbReference type="InterPro" id="IPR003339">
    <property type="entry name" value="ABC/ECF_trnsptr_transmembrane"/>
</dbReference>
<gene>
    <name evidence="7" type="ORF">SAMN02745158_03196</name>
</gene>
<dbReference type="Proteomes" id="UP000184245">
    <property type="component" value="Unassembled WGS sequence"/>
</dbReference>
<feature type="transmembrane region" description="Helical" evidence="6">
    <location>
        <begin position="237"/>
        <end position="256"/>
    </location>
</feature>
<dbReference type="InterPro" id="IPR052770">
    <property type="entry name" value="Cobalt_transport_CbiQ"/>
</dbReference>
<dbReference type="NCBIfam" id="TIGR02454">
    <property type="entry name" value="ECF_T_CbiQ"/>
    <property type="match status" value="1"/>
</dbReference>
<evidence type="ECO:0000256" key="2">
    <source>
        <dbReference type="ARBA" id="ARBA00022475"/>
    </source>
</evidence>
<dbReference type="InterPro" id="IPR012809">
    <property type="entry name" value="ECF_CbiQ"/>
</dbReference>
<dbReference type="RefSeq" id="WP_072853527.1">
    <property type="nucleotide sequence ID" value="NZ_FQVI01000020.1"/>
</dbReference>
<dbReference type="GO" id="GO:0006824">
    <property type="term" value="P:cobalt ion transport"/>
    <property type="evidence" value="ECO:0007669"/>
    <property type="project" value="InterPro"/>
</dbReference>
<dbReference type="PANTHER" id="PTHR43723:SF1">
    <property type="entry name" value="COBALT TRANSPORT PROTEIN CBIQ"/>
    <property type="match status" value="1"/>
</dbReference>
<comment type="subcellular location">
    <subcellularLocation>
        <location evidence="1">Cell membrane</location>
        <topology evidence="1">Multi-pass membrane protein</topology>
    </subcellularLocation>
</comment>
<evidence type="ECO:0000313" key="7">
    <source>
        <dbReference type="EMBL" id="SHF29798.1"/>
    </source>
</evidence>
<feature type="transmembrane region" description="Helical" evidence="6">
    <location>
        <begin position="150"/>
        <end position="172"/>
    </location>
</feature>
<dbReference type="STRING" id="1122155.SAMN02745158_03196"/>
<keyword evidence="4 6" id="KW-1133">Transmembrane helix</keyword>
<name>A0A1M5AHQ2_9CLOT</name>
<accession>A0A1M5AHQ2</accession>
<evidence type="ECO:0000256" key="3">
    <source>
        <dbReference type="ARBA" id="ARBA00022692"/>
    </source>
</evidence>
<proteinExistence type="predicted"/>
<dbReference type="PANTHER" id="PTHR43723">
    <property type="entry name" value="COBALT TRANSPORT PROTEIN CBIQ"/>
    <property type="match status" value="1"/>
</dbReference>
<feature type="transmembrane region" description="Helical" evidence="6">
    <location>
        <begin position="22"/>
        <end position="46"/>
    </location>
</feature>